<gene>
    <name evidence="1" type="ORF">GFSPODELE1_LOCUS6964</name>
</gene>
<dbReference type="EMBL" id="OZ037948">
    <property type="protein sequence ID" value="CAL1708666.1"/>
    <property type="molecule type" value="Genomic_DNA"/>
</dbReference>
<accession>A0ABP1DLD6</accession>
<organism evidence="1 2">
    <name type="scientific">Somion occarium</name>
    <dbReference type="NCBI Taxonomy" id="3059160"/>
    <lineage>
        <taxon>Eukaryota</taxon>
        <taxon>Fungi</taxon>
        <taxon>Dikarya</taxon>
        <taxon>Basidiomycota</taxon>
        <taxon>Agaricomycotina</taxon>
        <taxon>Agaricomycetes</taxon>
        <taxon>Polyporales</taxon>
        <taxon>Cerrenaceae</taxon>
        <taxon>Somion</taxon>
    </lineage>
</organism>
<proteinExistence type="predicted"/>
<evidence type="ECO:0000313" key="1">
    <source>
        <dbReference type="EMBL" id="CAL1708666.1"/>
    </source>
</evidence>
<keyword evidence="2" id="KW-1185">Reference proteome</keyword>
<reference evidence="2" key="1">
    <citation type="submission" date="2024-04" db="EMBL/GenBank/DDBJ databases">
        <authorList>
            <person name="Shaw F."/>
            <person name="Minotto A."/>
        </authorList>
    </citation>
    <scope>NUCLEOTIDE SEQUENCE [LARGE SCALE GENOMIC DNA]</scope>
</reference>
<evidence type="ECO:0000313" key="2">
    <source>
        <dbReference type="Proteomes" id="UP001497453"/>
    </source>
</evidence>
<name>A0ABP1DLD6_9APHY</name>
<sequence>MTDLPTEIWEMVIFHIHNDGVVEERRRAWLAACCLTCRSWLPRSRYYLYHDIVLGGSMDDDAACVTRFVHCLRAGRRNGALIESLAFKGEGPKKPGIISSALLLVGSLDANFRSLSLGELDMSCVHPSFFRSLAQFKSVRELTCSVGERSTLKHYIQMLSSLPNISSLSLITVEGDAEHHTHETGRNEAIVRCSHQIGLHALRIALGIFEITGPKVMIPLLRWLVDSTATPHNLRRLEISSSVHESLEILLTLNDVLKHCGSSIEDLKLHLYGDRYWPTSGMEMGAITFLSLQHMRSAEKDYFTDMTLEHNANLRSLSIGLILAHTTGWHQRLISTMDSPKLCFLRMRFIEPVSEMHPSDTVGLDKALCSLILKHPRLQVEAEIHDIQPPSPYYEISVVTWQELFPSALKTNAFSVVLASDGAGQN</sequence>
<protein>
    <recommendedName>
        <fullName evidence="3">F-box domain-containing protein</fullName>
    </recommendedName>
</protein>
<evidence type="ECO:0008006" key="3">
    <source>
        <dbReference type="Google" id="ProtNLM"/>
    </source>
</evidence>
<dbReference type="Proteomes" id="UP001497453">
    <property type="component" value="Chromosome 5"/>
</dbReference>